<reference evidence="2 3" key="1">
    <citation type="submission" date="2021-06" db="EMBL/GenBank/DDBJ databases">
        <authorList>
            <person name="Palmer J.M."/>
        </authorList>
    </citation>
    <scope>NUCLEOTIDE SEQUENCE [LARGE SCALE GENOMIC DNA]</scope>
    <source>
        <strain evidence="2 3">AS_MEX2019</strain>
        <tissue evidence="2">Muscle</tissue>
    </source>
</reference>
<feature type="chain" id="PRO_5045492705" evidence="1">
    <location>
        <begin position="33"/>
        <end position="114"/>
    </location>
</feature>
<comment type="caution">
    <text evidence="2">The sequence shown here is derived from an EMBL/GenBank/DDBJ whole genome shotgun (WGS) entry which is preliminary data.</text>
</comment>
<protein>
    <submittedName>
        <fullName evidence="2">Uncharacterized protein</fullName>
    </submittedName>
</protein>
<name>A0ABV0YPW7_9TELE</name>
<organism evidence="2 3">
    <name type="scientific">Ameca splendens</name>
    <dbReference type="NCBI Taxonomy" id="208324"/>
    <lineage>
        <taxon>Eukaryota</taxon>
        <taxon>Metazoa</taxon>
        <taxon>Chordata</taxon>
        <taxon>Craniata</taxon>
        <taxon>Vertebrata</taxon>
        <taxon>Euteleostomi</taxon>
        <taxon>Actinopterygii</taxon>
        <taxon>Neopterygii</taxon>
        <taxon>Teleostei</taxon>
        <taxon>Neoteleostei</taxon>
        <taxon>Acanthomorphata</taxon>
        <taxon>Ovalentaria</taxon>
        <taxon>Atherinomorphae</taxon>
        <taxon>Cyprinodontiformes</taxon>
        <taxon>Goodeidae</taxon>
        <taxon>Ameca</taxon>
    </lineage>
</organism>
<dbReference type="Proteomes" id="UP001469553">
    <property type="component" value="Unassembled WGS sequence"/>
</dbReference>
<proteinExistence type="predicted"/>
<gene>
    <name evidence="2" type="ORF">AMECASPLE_013886</name>
</gene>
<evidence type="ECO:0000313" key="3">
    <source>
        <dbReference type="Proteomes" id="UP001469553"/>
    </source>
</evidence>
<accession>A0ABV0YPW7</accession>
<feature type="signal peptide" evidence="1">
    <location>
        <begin position="1"/>
        <end position="32"/>
    </location>
</feature>
<keyword evidence="3" id="KW-1185">Reference proteome</keyword>
<sequence length="114" mass="12916">MTLEMRALRFCSSVRMLAALVFTLLCIQSAHGQPCPYGFEFNRNLGQCAEVEGTQDILDLMLHNLLPEERKQGGGQTVSLGSYWEAKSNFLEFPQEAEALFVDYVWFSANLEFV</sequence>
<evidence type="ECO:0000256" key="1">
    <source>
        <dbReference type="SAM" id="SignalP"/>
    </source>
</evidence>
<keyword evidence="1" id="KW-0732">Signal</keyword>
<evidence type="ECO:0000313" key="2">
    <source>
        <dbReference type="EMBL" id="MEQ2295398.1"/>
    </source>
</evidence>
<dbReference type="EMBL" id="JAHRIP010038543">
    <property type="protein sequence ID" value="MEQ2295398.1"/>
    <property type="molecule type" value="Genomic_DNA"/>
</dbReference>